<name>A0A0D7W7V0_9FLAO</name>
<sequence>MRKLVALSALLVAGVACKSPEKKGESIVLSNTSNIKLTDKAIAIHRDSLTVYETLNNYPLLMSGNDTIPVQINDTTGDGIWDELFFVTNFEPNQEKSIDLQWVDAEPEYTVRTSARFGKRSAIDSPVEPATDEVLIAKDLPKSLGYQRYQTDGPSWENDKVGFRHYLDGRNSKDLFGKKIAEISPEDVGINAKGEVEDNYHVMEDWGRDILAVGNSVGLGGYALITDDALFRLGVTVNDSVNNVEKTTFKIQNEGPVKSLLTYNYKNWNATDDRTYNVAEETTIWPGMYAYKNTVTLKDLKGDEKLAVGLVDINNDNPLSVYDENEKFITLYTHDKQTYNKEWWLGMALILPKDAYIDNVEAPESGQLTQTILARLNIENDVPISYYAVACWELKDPKFKNEAYFANYVKDLTNQLSAEIDVKIVK</sequence>
<dbReference type="PATRIC" id="fig|1382798.3.peg.623"/>
<evidence type="ECO:0000313" key="1">
    <source>
        <dbReference type="EMBL" id="KJD34743.1"/>
    </source>
</evidence>
<gene>
    <name evidence="1" type="ORF">PK35_03060</name>
</gene>
<dbReference type="Pfam" id="PF16153">
    <property type="entry name" value="DUF4861"/>
    <property type="match status" value="1"/>
</dbReference>
<dbReference type="AlphaFoldDB" id="A0A0D7W7V0"/>
<dbReference type="Proteomes" id="UP000032361">
    <property type="component" value="Unassembled WGS sequence"/>
</dbReference>
<dbReference type="OrthoDB" id="846806at2"/>
<evidence type="ECO:0008006" key="3">
    <source>
        <dbReference type="Google" id="ProtNLM"/>
    </source>
</evidence>
<evidence type="ECO:0000313" key="2">
    <source>
        <dbReference type="Proteomes" id="UP000032361"/>
    </source>
</evidence>
<comment type="caution">
    <text evidence="1">The sequence shown here is derived from an EMBL/GenBank/DDBJ whole genome shotgun (WGS) entry which is preliminary data.</text>
</comment>
<organism evidence="1 2">
    <name type="scientific">Neotamlana nanhaiensis</name>
    <dbReference type="NCBI Taxonomy" id="1382798"/>
    <lineage>
        <taxon>Bacteria</taxon>
        <taxon>Pseudomonadati</taxon>
        <taxon>Bacteroidota</taxon>
        <taxon>Flavobacteriia</taxon>
        <taxon>Flavobacteriales</taxon>
        <taxon>Flavobacteriaceae</taxon>
        <taxon>Neotamlana</taxon>
    </lineage>
</organism>
<dbReference type="InterPro" id="IPR032342">
    <property type="entry name" value="DUF4861"/>
</dbReference>
<reference evidence="1 2" key="1">
    <citation type="journal article" date="2015" name="Antonie Van Leeuwenhoek">
        <title>Tamlana nanhaiensis sp. nov., isolated from surface seawater collected from the South China Sea.</title>
        <authorList>
            <person name="Liu X."/>
            <person name="Lai Q."/>
            <person name="Du Y."/>
            <person name="Li G."/>
            <person name="Sun F."/>
            <person name="Shao Z."/>
        </authorList>
    </citation>
    <scope>NUCLEOTIDE SEQUENCE [LARGE SCALE GENOMIC DNA]</scope>
    <source>
        <strain evidence="1 2">FHC16</strain>
    </source>
</reference>
<proteinExistence type="predicted"/>
<accession>A0A0D7W7V0</accession>
<dbReference type="EMBL" id="JTDV01000001">
    <property type="protein sequence ID" value="KJD34743.1"/>
    <property type="molecule type" value="Genomic_DNA"/>
</dbReference>
<dbReference type="STRING" id="1382798.PK35_03060"/>
<dbReference type="PROSITE" id="PS51257">
    <property type="entry name" value="PROKAR_LIPOPROTEIN"/>
    <property type="match status" value="1"/>
</dbReference>
<dbReference type="RefSeq" id="WP_044625130.1">
    <property type="nucleotide sequence ID" value="NZ_JTDV01000001.1"/>
</dbReference>
<keyword evidence="2" id="KW-1185">Reference proteome</keyword>
<protein>
    <recommendedName>
        <fullName evidence="3">DUF4861 domain-containing protein</fullName>
    </recommendedName>
</protein>